<dbReference type="GO" id="GO:0016757">
    <property type="term" value="F:glycosyltransferase activity"/>
    <property type="evidence" value="ECO:0007669"/>
    <property type="project" value="InterPro"/>
</dbReference>
<reference evidence="2 3" key="1">
    <citation type="submission" date="2020-08" db="EMBL/GenBank/DDBJ databases">
        <title>Cohnella phylogeny.</title>
        <authorList>
            <person name="Dunlap C."/>
        </authorList>
    </citation>
    <scope>NUCLEOTIDE SEQUENCE [LARGE SCALE GENOMIC DNA]</scope>
    <source>
        <strain evidence="2 3">CBP 2801</strain>
    </source>
</reference>
<keyword evidence="2" id="KW-0808">Transferase</keyword>
<protein>
    <submittedName>
        <fullName evidence="2">Glycosyltransferase family 4 protein</fullName>
    </submittedName>
</protein>
<accession>A0A7X0VVW3</accession>
<feature type="domain" description="Glycosyl transferase family 1" evidence="1">
    <location>
        <begin position="181"/>
        <end position="352"/>
    </location>
</feature>
<dbReference type="InterPro" id="IPR050194">
    <property type="entry name" value="Glycosyltransferase_grp1"/>
</dbReference>
<dbReference type="Gene3D" id="3.40.50.2000">
    <property type="entry name" value="Glycogen Phosphorylase B"/>
    <property type="match status" value="2"/>
</dbReference>
<dbReference type="SUPFAM" id="SSF53756">
    <property type="entry name" value="UDP-Glycosyltransferase/glycogen phosphorylase"/>
    <property type="match status" value="1"/>
</dbReference>
<comment type="caution">
    <text evidence="2">The sequence shown here is derived from an EMBL/GenBank/DDBJ whole genome shotgun (WGS) entry which is preliminary data.</text>
</comment>
<dbReference type="PANTHER" id="PTHR45947">
    <property type="entry name" value="SULFOQUINOVOSYL TRANSFERASE SQD2"/>
    <property type="match status" value="1"/>
</dbReference>
<dbReference type="InterPro" id="IPR001296">
    <property type="entry name" value="Glyco_trans_1"/>
</dbReference>
<organism evidence="2 3">
    <name type="scientific">Cohnella zeiphila</name>
    <dbReference type="NCBI Taxonomy" id="2761120"/>
    <lineage>
        <taxon>Bacteria</taxon>
        <taxon>Bacillati</taxon>
        <taxon>Bacillota</taxon>
        <taxon>Bacilli</taxon>
        <taxon>Bacillales</taxon>
        <taxon>Paenibacillaceae</taxon>
        <taxon>Cohnella</taxon>
    </lineage>
</organism>
<gene>
    <name evidence="2" type="ORF">H7C18_16705</name>
</gene>
<dbReference type="Pfam" id="PF00534">
    <property type="entry name" value="Glycos_transf_1"/>
    <property type="match status" value="1"/>
</dbReference>
<dbReference type="EMBL" id="JACJVO010000020">
    <property type="protein sequence ID" value="MBB6732564.1"/>
    <property type="molecule type" value="Genomic_DNA"/>
</dbReference>
<name>A0A7X0VVW3_9BACL</name>
<dbReference type="CDD" id="cd03801">
    <property type="entry name" value="GT4_PimA-like"/>
    <property type="match status" value="1"/>
</dbReference>
<dbReference type="Proteomes" id="UP000564644">
    <property type="component" value="Unassembled WGS sequence"/>
</dbReference>
<sequence length="391" mass="44088">MVKVAFVTPGDYPVPSPRGGSVERVVEKVVPLLVPSVDARIFGRIGRRLRTRGLHRGVPCERFPAKSKARYWRAVTNRLRVYRPDVIQIENRPLMVPVLKRRFPQAQVWLSLQSNTFLERPYMTPRSLPGCLESADRILVNSHFLKKYIARRVPQAAEKTGVVHLGVEANRFAGGLKELEKAERGWSGRRVVLFVGRLIPLKGVHLLLEALPELVREAPDVLVAIVGSPFYGSPVTTSYVRKLHRMAKPWKRHVHFQPYVSHLEIPRWFAAADIAVVPSVRREAFGLVNVEAMASGLPVVASRVGGVSEVVEDGVTGLLFDPANARSELGSRITRLLRDEALRQQMGRNGMERVQRHFTWEHTADQWLEQLRLATGRERAGTGPDRSEFLI</sequence>
<proteinExistence type="predicted"/>
<keyword evidence="3" id="KW-1185">Reference proteome</keyword>
<dbReference type="PANTHER" id="PTHR45947:SF3">
    <property type="entry name" value="SULFOQUINOVOSYL TRANSFERASE SQD2"/>
    <property type="match status" value="1"/>
</dbReference>
<evidence type="ECO:0000259" key="1">
    <source>
        <dbReference type="Pfam" id="PF00534"/>
    </source>
</evidence>
<dbReference type="AlphaFoldDB" id="A0A7X0VVW3"/>
<dbReference type="RefSeq" id="WP_185130223.1">
    <property type="nucleotide sequence ID" value="NZ_JACJVO010000020.1"/>
</dbReference>
<evidence type="ECO:0000313" key="2">
    <source>
        <dbReference type="EMBL" id="MBB6732564.1"/>
    </source>
</evidence>
<evidence type="ECO:0000313" key="3">
    <source>
        <dbReference type="Proteomes" id="UP000564644"/>
    </source>
</evidence>